<evidence type="ECO:0000256" key="1">
    <source>
        <dbReference type="SAM" id="Phobius"/>
    </source>
</evidence>
<comment type="caution">
    <text evidence="2">The sequence shown here is derived from an EMBL/GenBank/DDBJ whole genome shotgun (WGS) entry which is preliminary data.</text>
</comment>
<keyword evidence="1" id="KW-1133">Transmembrane helix</keyword>
<evidence type="ECO:0008006" key="4">
    <source>
        <dbReference type="Google" id="ProtNLM"/>
    </source>
</evidence>
<keyword evidence="3" id="KW-1185">Reference proteome</keyword>
<feature type="transmembrane region" description="Helical" evidence="1">
    <location>
        <begin position="32"/>
        <end position="53"/>
    </location>
</feature>
<evidence type="ECO:0000313" key="2">
    <source>
        <dbReference type="EMBL" id="GFO16321.1"/>
    </source>
</evidence>
<accession>A0AAV4BBU9</accession>
<feature type="transmembrane region" description="Helical" evidence="1">
    <location>
        <begin position="73"/>
        <end position="93"/>
    </location>
</feature>
<proteinExistence type="predicted"/>
<dbReference type="Proteomes" id="UP000735302">
    <property type="component" value="Unassembled WGS sequence"/>
</dbReference>
<keyword evidence="1" id="KW-0472">Membrane</keyword>
<organism evidence="2 3">
    <name type="scientific">Plakobranchus ocellatus</name>
    <dbReference type="NCBI Taxonomy" id="259542"/>
    <lineage>
        <taxon>Eukaryota</taxon>
        <taxon>Metazoa</taxon>
        <taxon>Spiralia</taxon>
        <taxon>Lophotrochozoa</taxon>
        <taxon>Mollusca</taxon>
        <taxon>Gastropoda</taxon>
        <taxon>Heterobranchia</taxon>
        <taxon>Euthyneura</taxon>
        <taxon>Panpulmonata</taxon>
        <taxon>Sacoglossa</taxon>
        <taxon>Placobranchoidea</taxon>
        <taxon>Plakobranchidae</taxon>
        <taxon>Plakobranchus</taxon>
    </lineage>
</organism>
<name>A0AAV4BBU9_9GAST</name>
<protein>
    <recommendedName>
        <fullName evidence="4">Cytochrome-c oxidase</fullName>
    </recommendedName>
</protein>
<feature type="transmembrane region" description="Helical" evidence="1">
    <location>
        <begin position="6"/>
        <end position="25"/>
    </location>
</feature>
<dbReference type="AlphaFoldDB" id="A0AAV4BBU9"/>
<gene>
    <name evidence="2" type="ORF">PoB_004282600</name>
</gene>
<sequence length="97" mass="10352">MAELFLAFDEVSALAINSVMSAFWFTTPQIDAVSYMILTLLLTLTQGTTFLAIPTASFRIFGPDHFSNNSVLLSTSPLIAGISSAIVVPPLLLSSTL</sequence>
<dbReference type="EMBL" id="BLXT01004656">
    <property type="protein sequence ID" value="GFO16321.1"/>
    <property type="molecule type" value="Genomic_DNA"/>
</dbReference>
<reference evidence="2 3" key="1">
    <citation type="journal article" date="2021" name="Elife">
        <title>Chloroplast acquisition without the gene transfer in kleptoplastic sea slugs, Plakobranchus ocellatus.</title>
        <authorList>
            <person name="Maeda T."/>
            <person name="Takahashi S."/>
            <person name="Yoshida T."/>
            <person name="Shimamura S."/>
            <person name="Takaki Y."/>
            <person name="Nagai Y."/>
            <person name="Toyoda A."/>
            <person name="Suzuki Y."/>
            <person name="Arimoto A."/>
            <person name="Ishii H."/>
            <person name="Satoh N."/>
            <person name="Nishiyama T."/>
            <person name="Hasebe M."/>
            <person name="Maruyama T."/>
            <person name="Minagawa J."/>
            <person name="Obokata J."/>
            <person name="Shigenobu S."/>
        </authorList>
    </citation>
    <scope>NUCLEOTIDE SEQUENCE [LARGE SCALE GENOMIC DNA]</scope>
</reference>
<evidence type="ECO:0000313" key="3">
    <source>
        <dbReference type="Proteomes" id="UP000735302"/>
    </source>
</evidence>
<keyword evidence="1" id="KW-0812">Transmembrane</keyword>